<dbReference type="RefSeq" id="WP_022770469.1">
    <property type="nucleotide sequence ID" value="NC_022575.1"/>
</dbReference>
<dbReference type="PATRIC" id="fig|1403316.3.peg.512"/>
<dbReference type="STRING" id="1403316.PRV_02735"/>
<accession>U5NGE5</accession>
<dbReference type="AlphaFoldDB" id="U5NGE5"/>
<evidence type="ECO:0000313" key="1">
    <source>
        <dbReference type="EMBL" id="AGX89274.1"/>
    </source>
</evidence>
<name>U5NGE5_9MOLU</name>
<dbReference type="EMBL" id="CP006771">
    <property type="protein sequence ID" value="AGX89274.1"/>
    <property type="molecule type" value="Genomic_DNA"/>
</dbReference>
<evidence type="ECO:0000313" key="2">
    <source>
        <dbReference type="Proteomes" id="UP000017119"/>
    </source>
</evidence>
<reference evidence="1 2" key="1">
    <citation type="journal article" date="2013" name="Genome Announc.">
        <title>Genome Sequence of Mycoplasma parvum (Formerly Eperythrozoon parvum), a Diminutive Hemoplasma of the Pig.</title>
        <authorList>
            <person name="do Nascimento N.C."/>
            <person name="Dos Santos A.P."/>
            <person name="Chu Y."/>
            <person name="Guimaraes A.M."/>
            <person name="Pagliaro A."/>
            <person name="Messick J.B."/>
        </authorList>
    </citation>
    <scope>NUCLEOTIDE SEQUENCE [LARGE SCALE GENOMIC DNA]</scope>
    <source>
        <strain evidence="1 2">Indiana</strain>
    </source>
</reference>
<dbReference type="KEGG" id="mpv:PRV_02735"/>
<proteinExistence type="predicted"/>
<dbReference type="HOGENOM" id="CLU_780376_0_0_14"/>
<protein>
    <submittedName>
        <fullName evidence="1">Uncharacterized protein</fullName>
    </submittedName>
</protein>
<sequence>MNLFKLLISGISGTTLVVGSSFGIMHSTGFFNEKGNLIPSKDSFSNQKNNEDSEWNNQVSHILQVKIEGFFNQEIEKELSKYKGKPKQFSDSGHIEYLKVETDSLIPTTELGRDKWVLKNWNNKDWTILKFYFRQGSCKEELSNFSKERTWVEVNEKGFKKLRKEIKSQLKMMKENKSELEEKEILQNVEISCFDKKIISEFNNFSEEIINPTKSSHIVQIEWEGEINSKAKDDLINTLSLYDISKDSWKLKEKFGGIQTRYSGEILNLEKFEEKPFKSINKLFFTSGSCQQESEILKVKDLLTEISKNMKIIDESLGEDNGRFWVNQNRKPAHLQSENVDFSNNRNHKNIKISCFNRTS</sequence>
<dbReference type="Proteomes" id="UP000017119">
    <property type="component" value="Chromosome"/>
</dbReference>
<organism evidence="1 2">
    <name type="scientific">Mycoplasma parvum str. Indiana</name>
    <dbReference type="NCBI Taxonomy" id="1403316"/>
    <lineage>
        <taxon>Bacteria</taxon>
        <taxon>Bacillati</taxon>
        <taxon>Mycoplasmatota</taxon>
        <taxon>Mollicutes</taxon>
        <taxon>Mycoplasmataceae</taxon>
        <taxon>Mycoplasma</taxon>
    </lineage>
</organism>
<gene>
    <name evidence="1" type="ORF">PRV_02735</name>
</gene>
<keyword evidence="2" id="KW-1185">Reference proteome</keyword>